<name>A0A9N8DTK1_9STRA</name>
<reference evidence="2" key="1">
    <citation type="submission" date="2020-06" db="EMBL/GenBank/DDBJ databases">
        <authorList>
            <consortium name="Plant Systems Biology data submission"/>
        </authorList>
    </citation>
    <scope>NUCLEOTIDE SEQUENCE</scope>
    <source>
        <strain evidence="2">D6</strain>
    </source>
</reference>
<dbReference type="Proteomes" id="UP001153069">
    <property type="component" value="Unassembled WGS sequence"/>
</dbReference>
<evidence type="ECO:0000313" key="2">
    <source>
        <dbReference type="EMBL" id="CAB9508299.1"/>
    </source>
</evidence>
<keyword evidence="3" id="KW-1185">Reference proteome</keyword>
<evidence type="ECO:0000256" key="1">
    <source>
        <dbReference type="SAM" id="MobiDB-lite"/>
    </source>
</evidence>
<protein>
    <submittedName>
        <fullName evidence="2">Uncharacterized protein</fullName>
    </submittedName>
</protein>
<dbReference type="EMBL" id="CAICTM010000340">
    <property type="protein sequence ID" value="CAB9508299.1"/>
    <property type="molecule type" value="Genomic_DNA"/>
</dbReference>
<evidence type="ECO:0000313" key="3">
    <source>
        <dbReference type="Proteomes" id="UP001153069"/>
    </source>
</evidence>
<feature type="region of interest" description="Disordered" evidence="1">
    <location>
        <begin position="26"/>
        <end position="59"/>
    </location>
</feature>
<feature type="compositionally biased region" description="Basic and acidic residues" evidence="1">
    <location>
        <begin position="45"/>
        <end position="57"/>
    </location>
</feature>
<sequence>MPSPNANHLFRSQRIQQQCGSPPLLLPARQGNNFSNNENKQNIQRTEEARGEVREPYQPETSSKDAWAVKIEVNLIRSLPIYYILEPTSIAVREIPFTIVQSRILDFLRIQSISFTYHADTVRLECVTSNLLKFVIQFWRVNGEGVPALEPDQAVTVELQRRQGSSIEMQAVRRKMHRAVLTGEQATTPFYLERPQMQARNLPATIMTEVDTLSDYDHDAGRSDALHICLRLIESNCMDQARLGLESLRMLTDPSIVAPQDALFVSRAVLLRQSAFGPRLQSGLARYSFGIAEALAGRSDMAEYRQYSQAHYDGFHSLGLAILSNALQMVESNENVAIDVTDRFWELVTEDLMWNVERAVQKPNEGAVSAKCIRHLKCLGCGHGNGMDLAVAMTRPRGFRACLAEANRFGAMHHWMLEQESQKLLAMDIDTNLRAH</sequence>
<dbReference type="AlphaFoldDB" id="A0A9N8DTK1"/>
<gene>
    <name evidence="2" type="ORF">SEMRO_341_G121590.1</name>
</gene>
<organism evidence="2 3">
    <name type="scientific">Seminavis robusta</name>
    <dbReference type="NCBI Taxonomy" id="568900"/>
    <lineage>
        <taxon>Eukaryota</taxon>
        <taxon>Sar</taxon>
        <taxon>Stramenopiles</taxon>
        <taxon>Ochrophyta</taxon>
        <taxon>Bacillariophyta</taxon>
        <taxon>Bacillariophyceae</taxon>
        <taxon>Bacillariophycidae</taxon>
        <taxon>Naviculales</taxon>
        <taxon>Naviculaceae</taxon>
        <taxon>Seminavis</taxon>
    </lineage>
</organism>
<proteinExistence type="predicted"/>
<feature type="compositionally biased region" description="Polar residues" evidence="1">
    <location>
        <begin position="30"/>
        <end position="44"/>
    </location>
</feature>
<comment type="caution">
    <text evidence="2">The sequence shown here is derived from an EMBL/GenBank/DDBJ whole genome shotgun (WGS) entry which is preliminary data.</text>
</comment>
<accession>A0A9N8DTK1</accession>